<evidence type="ECO:0000256" key="3">
    <source>
        <dbReference type="ARBA" id="ARBA00022827"/>
    </source>
</evidence>
<proteinExistence type="inferred from homology"/>
<evidence type="ECO:0000313" key="5">
    <source>
        <dbReference type="EMBL" id="KAH7028905.1"/>
    </source>
</evidence>
<keyword evidence="6" id="KW-1185">Reference proteome</keyword>
<dbReference type="PANTHER" id="PTHR23023">
    <property type="entry name" value="DIMETHYLANILINE MONOOXYGENASE"/>
    <property type="match status" value="1"/>
</dbReference>
<gene>
    <name evidence="5" type="ORF">B0I36DRAFT_374603</name>
</gene>
<dbReference type="SUPFAM" id="SSF51905">
    <property type="entry name" value="FAD/NAD(P)-binding domain"/>
    <property type="match status" value="3"/>
</dbReference>
<dbReference type="InterPro" id="IPR050346">
    <property type="entry name" value="FMO-like"/>
</dbReference>
<evidence type="ECO:0000256" key="1">
    <source>
        <dbReference type="ARBA" id="ARBA00009183"/>
    </source>
</evidence>
<dbReference type="GO" id="GO:0050660">
    <property type="term" value="F:flavin adenine dinucleotide binding"/>
    <property type="evidence" value="ECO:0007669"/>
    <property type="project" value="InterPro"/>
</dbReference>
<name>A0A9P8Y4I6_9PEZI</name>
<dbReference type="GO" id="GO:0050661">
    <property type="term" value="F:NADP binding"/>
    <property type="evidence" value="ECO:0007669"/>
    <property type="project" value="InterPro"/>
</dbReference>
<protein>
    <recommendedName>
        <fullName evidence="7">L-ornithine N(5)-oxygenase</fullName>
    </recommendedName>
</protein>
<comment type="caution">
    <text evidence="5">The sequence shown here is derived from an EMBL/GenBank/DDBJ whole genome shotgun (WGS) entry which is preliminary data.</text>
</comment>
<dbReference type="Pfam" id="PF00743">
    <property type="entry name" value="FMO-like"/>
    <property type="match status" value="1"/>
</dbReference>
<reference evidence="5" key="1">
    <citation type="journal article" date="2021" name="Nat. Commun.">
        <title>Genetic determinants of endophytism in the Arabidopsis root mycobiome.</title>
        <authorList>
            <person name="Mesny F."/>
            <person name="Miyauchi S."/>
            <person name="Thiergart T."/>
            <person name="Pickel B."/>
            <person name="Atanasova L."/>
            <person name="Karlsson M."/>
            <person name="Huettel B."/>
            <person name="Barry K.W."/>
            <person name="Haridas S."/>
            <person name="Chen C."/>
            <person name="Bauer D."/>
            <person name="Andreopoulos W."/>
            <person name="Pangilinan J."/>
            <person name="LaButti K."/>
            <person name="Riley R."/>
            <person name="Lipzen A."/>
            <person name="Clum A."/>
            <person name="Drula E."/>
            <person name="Henrissat B."/>
            <person name="Kohler A."/>
            <person name="Grigoriev I.V."/>
            <person name="Martin F.M."/>
            <person name="Hacquard S."/>
        </authorList>
    </citation>
    <scope>NUCLEOTIDE SEQUENCE</scope>
    <source>
        <strain evidence="5">MPI-CAGE-CH-0230</strain>
    </source>
</reference>
<evidence type="ECO:0000256" key="2">
    <source>
        <dbReference type="ARBA" id="ARBA00022630"/>
    </source>
</evidence>
<keyword evidence="2" id="KW-0285">Flavoprotein</keyword>
<dbReference type="InterPro" id="IPR036188">
    <property type="entry name" value="FAD/NAD-bd_sf"/>
</dbReference>
<keyword evidence="3" id="KW-0274">FAD</keyword>
<organism evidence="5 6">
    <name type="scientific">Microdochium trichocladiopsis</name>
    <dbReference type="NCBI Taxonomy" id="1682393"/>
    <lineage>
        <taxon>Eukaryota</taxon>
        <taxon>Fungi</taxon>
        <taxon>Dikarya</taxon>
        <taxon>Ascomycota</taxon>
        <taxon>Pezizomycotina</taxon>
        <taxon>Sordariomycetes</taxon>
        <taxon>Xylariomycetidae</taxon>
        <taxon>Xylariales</taxon>
        <taxon>Microdochiaceae</taxon>
        <taxon>Microdochium</taxon>
    </lineage>
</organism>
<dbReference type="Proteomes" id="UP000756346">
    <property type="component" value="Unassembled WGS sequence"/>
</dbReference>
<dbReference type="OrthoDB" id="2915840at2759"/>
<accession>A0A9P8Y4I6</accession>
<dbReference type="EMBL" id="JAGTJQ010000006">
    <property type="protein sequence ID" value="KAH7028905.1"/>
    <property type="molecule type" value="Genomic_DNA"/>
</dbReference>
<keyword evidence="4" id="KW-0560">Oxidoreductase</keyword>
<dbReference type="InterPro" id="IPR020946">
    <property type="entry name" value="Flavin_mOase-like"/>
</dbReference>
<evidence type="ECO:0000256" key="4">
    <source>
        <dbReference type="ARBA" id="ARBA00023002"/>
    </source>
</evidence>
<evidence type="ECO:0008006" key="7">
    <source>
        <dbReference type="Google" id="ProtNLM"/>
    </source>
</evidence>
<comment type="similarity">
    <text evidence="1">Belongs to the FMO family.</text>
</comment>
<dbReference type="AlphaFoldDB" id="A0A9P8Y4I6"/>
<dbReference type="Gene3D" id="3.50.50.60">
    <property type="entry name" value="FAD/NAD(P)-binding domain"/>
    <property type="match status" value="1"/>
</dbReference>
<dbReference type="GO" id="GO:0004499">
    <property type="term" value="F:N,N-dimethylaniline monooxygenase activity"/>
    <property type="evidence" value="ECO:0007669"/>
    <property type="project" value="InterPro"/>
</dbReference>
<evidence type="ECO:0000313" key="6">
    <source>
        <dbReference type="Proteomes" id="UP000756346"/>
    </source>
</evidence>
<dbReference type="GeneID" id="70189836"/>
<sequence length="587" mass="64910">MVAIPLDSYDVVVIGAGWFGLSAAKTYLETHPEERLLVVDSALSLGGSWAKDRLYPGLKSNNLYGSYEHPDFPMLEEVYGVKPGQHIPAAVLHRYLTDFARHFGILERTLLNTKVKHATQDGRDEWNLTLRTTTPGDSEDTEKTIHTRRLIVATGLTSEPNLPTYLGEETFTGNKFHAKDFCLHGDTVSTAKRVVIVGCGKSAYDCAYAYASASAPAGSGSGTHVDLLVRPSGQGPVWLVPPYVTPFKRMMEELLHTRALTWFSPAPWGDEDGYPAPRAWLQKSALGRLLTANWFATMHNEVVETHGFDDPAHPELFKLKPWQPSFWTGSGVGIHNFDSSLWDLVRQGRINVHVADVTKLGGGGGGQVHLSNGTVLEDIDVLCCATGWKKDATLTYDGLELRGLGIPSVSAAEQARLRTAADREILERFPILANQPVLRHGREPATEEEPLRYYRFIVPAGQVSKRNIAFAGMVSTVSTACFANAQALWISAYFDGRLARAPPTTQDELLREVYLHTQFGKWRYPCGYGGSLPDFAFDALPYVDLLLNDLGVKNHRKTSQVAELLEAYKPRDYKGLTGEWLALQGRK</sequence>
<dbReference type="RefSeq" id="XP_046011193.1">
    <property type="nucleotide sequence ID" value="XM_046160290.1"/>
</dbReference>